<protein>
    <submittedName>
        <fullName evidence="2">Uncharacterized protein</fullName>
    </submittedName>
</protein>
<dbReference type="EMBL" id="SMMU01000084">
    <property type="protein sequence ID" value="TCL15205.1"/>
    <property type="molecule type" value="Genomic_DNA"/>
</dbReference>
<evidence type="ECO:0000313" key="3">
    <source>
        <dbReference type="Proteomes" id="UP000295169"/>
    </source>
</evidence>
<name>A0A4R1NRS1_9GAMM</name>
<dbReference type="AlphaFoldDB" id="A0A4R1NRS1"/>
<sequence length="71" mass="7921">MYDAINTLPSKEADRQRLARLMDQHTKSGGPVSELPGYGPKPMPPRRSKIDPETRLKRRPAPTIRKAGGRA</sequence>
<dbReference type="Proteomes" id="UP000295169">
    <property type="component" value="Unassembled WGS sequence"/>
</dbReference>
<reference evidence="2 3" key="1">
    <citation type="submission" date="2019-03" db="EMBL/GenBank/DDBJ databases">
        <title>Genomic Encyclopedia of Type Strains, Phase IV (KMG-IV): sequencing the most valuable type-strain genomes for metagenomic binning, comparative biology and taxonomic classification.</title>
        <authorList>
            <person name="Goeker M."/>
        </authorList>
    </citation>
    <scope>NUCLEOTIDE SEQUENCE [LARGE SCALE GENOMIC DNA]</scope>
    <source>
        <strain evidence="2 3">DSM 2286</strain>
    </source>
</reference>
<comment type="caution">
    <text evidence="2">The sequence shown here is derived from an EMBL/GenBank/DDBJ whole genome shotgun (WGS) entry which is preliminary data.</text>
</comment>
<proteinExistence type="predicted"/>
<dbReference type="RefSeq" id="WP_131302559.1">
    <property type="nucleotide sequence ID" value="NZ_JBHLST010000078.1"/>
</dbReference>
<evidence type="ECO:0000256" key="1">
    <source>
        <dbReference type="SAM" id="MobiDB-lite"/>
    </source>
</evidence>
<feature type="region of interest" description="Disordered" evidence="1">
    <location>
        <begin position="22"/>
        <end position="71"/>
    </location>
</feature>
<evidence type="ECO:0000313" key="2">
    <source>
        <dbReference type="EMBL" id="TCL15205.1"/>
    </source>
</evidence>
<organism evidence="2 3">
    <name type="scientific">Azotobacter chroococcum</name>
    <dbReference type="NCBI Taxonomy" id="353"/>
    <lineage>
        <taxon>Bacteria</taxon>
        <taxon>Pseudomonadati</taxon>
        <taxon>Pseudomonadota</taxon>
        <taxon>Gammaproteobacteria</taxon>
        <taxon>Pseudomonadales</taxon>
        <taxon>Pseudomonadaceae</taxon>
        <taxon>Azotobacter</taxon>
    </lineage>
</organism>
<gene>
    <name evidence="2" type="ORF">EV691_1845</name>
</gene>
<accession>A0A4R1NRS1</accession>